<protein>
    <submittedName>
        <fullName evidence="2">Uncharacterized protein</fullName>
    </submittedName>
</protein>
<feature type="non-terminal residue" evidence="2">
    <location>
        <position position="1"/>
    </location>
</feature>
<evidence type="ECO:0000313" key="3">
    <source>
        <dbReference type="Proteomes" id="UP000663671"/>
    </source>
</evidence>
<gene>
    <name evidence="2" type="ORF">I7I51_08816</name>
</gene>
<evidence type="ECO:0000313" key="2">
    <source>
        <dbReference type="EMBL" id="QSS59381.1"/>
    </source>
</evidence>
<feature type="region of interest" description="Disordered" evidence="1">
    <location>
        <begin position="41"/>
        <end position="67"/>
    </location>
</feature>
<evidence type="ECO:0000256" key="1">
    <source>
        <dbReference type="SAM" id="MobiDB-lite"/>
    </source>
</evidence>
<accession>A0A8A1M068</accession>
<feature type="non-terminal residue" evidence="2">
    <location>
        <position position="160"/>
    </location>
</feature>
<sequence length="160" mass="17602">SSMEGGIYLTGLLGNAYDEAYKAWEEEWSMRSIEHQISHNMTEDEDKRVPCPPGPESEELKRGDYFPEEPAPYSLSDVLADIFGKAGNLISPSIAPLHFRRDNLDGLDSQISVQASNTSLNEFDTELEHLNVVEVVDMSSRGSTDQNGVEPSSARVAGVI</sequence>
<feature type="region of interest" description="Disordered" evidence="1">
    <location>
        <begin position="141"/>
        <end position="160"/>
    </location>
</feature>
<feature type="compositionally biased region" description="Polar residues" evidence="1">
    <location>
        <begin position="141"/>
        <end position="150"/>
    </location>
</feature>
<dbReference type="Proteomes" id="UP000663671">
    <property type="component" value="Chromosome 2"/>
</dbReference>
<dbReference type="EMBL" id="CP069109">
    <property type="protein sequence ID" value="QSS59381.1"/>
    <property type="molecule type" value="Genomic_DNA"/>
</dbReference>
<reference evidence="2" key="1">
    <citation type="submission" date="2021-01" db="EMBL/GenBank/DDBJ databases">
        <title>Chromosome-level genome assembly of a human fungal pathogen reveals clustering of transcriptionally co-regulated genes.</title>
        <authorList>
            <person name="Voorhies M."/>
            <person name="Cohen S."/>
            <person name="Shea T.P."/>
            <person name="Petrus S."/>
            <person name="Munoz J.F."/>
            <person name="Poplawski S."/>
            <person name="Goldman W.E."/>
            <person name="Michael T."/>
            <person name="Cuomo C.A."/>
            <person name="Sil A."/>
            <person name="Beyhan S."/>
        </authorList>
    </citation>
    <scope>NUCLEOTIDE SEQUENCE</scope>
    <source>
        <strain evidence="2">WU24</strain>
    </source>
</reference>
<name>A0A8A1M068_AJECA</name>
<organism evidence="2 3">
    <name type="scientific">Ajellomyces capsulatus</name>
    <name type="common">Darling's disease fungus</name>
    <name type="synonym">Histoplasma capsulatum</name>
    <dbReference type="NCBI Taxonomy" id="5037"/>
    <lineage>
        <taxon>Eukaryota</taxon>
        <taxon>Fungi</taxon>
        <taxon>Dikarya</taxon>
        <taxon>Ascomycota</taxon>
        <taxon>Pezizomycotina</taxon>
        <taxon>Eurotiomycetes</taxon>
        <taxon>Eurotiomycetidae</taxon>
        <taxon>Onygenales</taxon>
        <taxon>Ajellomycetaceae</taxon>
        <taxon>Histoplasma</taxon>
    </lineage>
</organism>
<proteinExistence type="predicted"/>
<dbReference type="AlphaFoldDB" id="A0A8A1M068"/>
<dbReference type="VEuPathDB" id="FungiDB:I7I51_08816"/>
<dbReference type="OrthoDB" id="4271679at2759"/>